<evidence type="ECO:0000259" key="1">
    <source>
        <dbReference type="Pfam" id="PF12770"/>
    </source>
</evidence>
<comment type="caution">
    <text evidence="2">The sequence shown here is derived from an EMBL/GenBank/DDBJ whole genome shotgun (WGS) entry which is preliminary data.</text>
</comment>
<organism evidence="2 3">
    <name type="scientific">Okeania hirsuta</name>
    <dbReference type="NCBI Taxonomy" id="1458930"/>
    <lineage>
        <taxon>Bacteria</taxon>
        <taxon>Bacillati</taxon>
        <taxon>Cyanobacteriota</taxon>
        <taxon>Cyanophyceae</taxon>
        <taxon>Oscillatoriophycideae</taxon>
        <taxon>Oscillatoriales</taxon>
        <taxon>Microcoleaceae</taxon>
        <taxon>Okeania</taxon>
    </lineage>
</organism>
<protein>
    <submittedName>
        <fullName evidence="2">CHAT domain-containing protein</fullName>
    </submittedName>
</protein>
<feature type="domain" description="CHAT" evidence="1">
    <location>
        <begin position="134"/>
        <end position="450"/>
    </location>
</feature>
<dbReference type="OrthoDB" id="443153at2"/>
<dbReference type="PANTHER" id="PTHR10098">
    <property type="entry name" value="RAPSYN-RELATED"/>
    <property type="match status" value="1"/>
</dbReference>
<reference evidence="2 3" key="1">
    <citation type="journal article" date="2018" name="ACS Chem. Biol.">
        <title>Ketoreductase domain dysfunction expands chemodiversity: malyngamide biosynthesis in the cyanobacterium Okeania hirsuta.</title>
        <authorList>
            <person name="Moss N.A."/>
            <person name="Leao T."/>
            <person name="Rankin M."/>
            <person name="McCullough T.M."/>
            <person name="Qu P."/>
            <person name="Korobeynikov A."/>
            <person name="Smith J.L."/>
            <person name="Gerwick L."/>
            <person name="Gerwick W.H."/>
        </authorList>
    </citation>
    <scope>NUCLEOTIDE SEQUENCE [LARGE SCALE GENOMIC DNA]</scope>
    <source>
        <strain evidence="2 3">PAB10Feb10-1</strain>
    </source>
</reference>
<keyword evidence="3" id="KW-1185">Reference proteome</keyword>
<gene>
    <name evidence="2" type="ORF">D5R40_05910</name>
</gene>
<dbReference type="Proteomes" id="UP000269154">
    <property type="component" value="Unassembled WGS sequence"/>
</dbReference>
<evidence type="ECO:0000313" key="3">
    <source>
        <dbReference type="Proteomes" id="UP000269154"/>
    </source>
</evidence>
<dbReference type="InterPro" id="IPR024983">
    <property type="entry name" value="CHAT_dom"/>
</dbReference>
<evidence type="ECO:0000313" key="2">
    <source>
        <dbReference type="EMBL" id="RQH51421.1"/>
    </source>
</evidence>
<proteinExistence type="predicted"/>
<sequence length="466" mass="52851">MSKQQLDAIERRWVELYISEKQTLEQKTAIEQERQYLLRKYQEVQAKIRKQSPSYAALTQPQPLTLKQIQTQILDDDTLLLQYALGQKRSFLWAVTKNSITSHQLPPKTLIEKIVKEFRLTVTDRRVDPSFLVETSKSLYQIILAPVASQLNNKRLAIVSDGILHYIPFAAISLPTTSSQANYLPLIAKHEIVNLPSASTLSILRRDTQKRKTAAKTIAIIADPIFSPGDTRLETAVSTHSDNWEQYNLNRAARQMDVGIWQRLPYTRTEAEAILALLPNSETISHFDFAANRTQVINSQLNQYRIIHFATHGLLNSINPELSGIVLSMVDPQGNLLNGFLRLHDVFNLDFSADLVVLSACQTGLGKQIRGEGLVGLTRGFMYAGTPRVLVSLWNIDDAATSEIMSRFYRLILKEKLSPTEALRKAQLEMVSETPWKAPYYWAAFTLQGEWKKSQNSKVKSQNKKS</sequence>
<dbReference type="RefSeq" id="WP_124154345.1">
    <property type="nucleotide sequence ID" value="NZ_CAWOLW010000113.1"/>
</dbReference>
<accession>A0A3N6Q0A6</accession>
<name>A0A3N6Q0A6_9CYAN</name>
<dbReference type="AlphaFoldDB" id="A0A3N6Q0A6"/>
<dbReference type="PANTHER" id="PTHR10098:SF108">
    <property type="entry name" value="TETRATRICOPEPTIDE REPEAT PROTEIN 28"/>
    <property type="match status" value="1"/>
</dbReference>
<dbReference type="Pfam" id="PF12770">
    <property type="entry name" value="CHAT"/>
    <property type="match status" value="1"/>
</dbReference>
<dbReference type="EMBL" id="RCBY01000020">
    <property type="protein sequence ID" value="RQH51421.1"/>
    <property type="molecule type" value="Genomic_DNA"/>
</dbReference>